<dbReference type="PROSITE" id="PS51375">
    <property type="entry name" value="PPR"/>
    <property type="match status" value="1"/>
</dbReference>
<accession>A0ABP0VR48</accession>
<gene>
    <name evidence="3" type="ORF">CSSPJE1EN1_LOCUS1889</name>
</gene>
<organism evidence="3 4">
    <name type="scientific">Sphagnum jensenii</name>
    <dbReference type="NCBI Taxonomy" id="128206"/>
    <lineage>
        <taxon>Eukaryota</taxon>
        <taxon>Viridiplantae</taxon>
        <taxon>Streptophyta</taxon>
        <taxon>Embryophyta</taxon>
        <taxon>Bryophyta</taxon>
        <taxon>Sphagnophytina</taxon>
        <taxon>Sphagnopsida</taxon>
        <taxon>Sphagnales</taxon>
        <taxon>Sphagnaceae</taxon>
        <taxon>Sphagnum</taxon>
    </lineage>
</organism>
<keyword evidence="4" id="KW-1185">Reference proteome</keyword>
<dbReference type="NCBIfam" id="TIGR00756">
    <property type="entry name" value="PPR"/>
    <property type="match status" value="1"/>
</dbReference>
<reference evidence="3 4" key="1">
    <citation type="submission" date="2024-02" db="EMBL/GenBank/DDBJ databases">
        <authorList>
            <consortium name="ELIXIR-Norway"/>
            <consortium name="Elixir Norway"/>
        </authorList>
    </citation>
    <scope>NUCLEOTIDE SEQUENCE [LARGE SCALE GENOMIC DNA]</scope>
</reference>
<evidence type="ECO:0000313" key="3">
    <source>
        <dbReference type="EMBL" id="CAK9256411.1"/>
    </source>
</evidence>
<dbReference type="Gene3D" id="1.25.40.10">
    <property type="entry name" value="Tetratricopeptide repeat domain"/>
    <property type="match status" value="1"/>
</dbReference>
<dbReference type="InterPro" id="IPR002885">
    <property type="entry name" value="PPR_rpt"/>
</dbReference>
<feature type="repeat" description="PPR" evidence="2">
    <location>
        <begin position="57"/>
        <end position="91"/>
    </location>
</feature>
<protein>
    <recommendedName>
        <fullName evidence="5">Pentatricopeptide repeat-containing protein</fullName>
    </recommendedName>
</protein>
<name>A0ABP0VR48_9BRYO</name>
<dbReference type="EMBL" id="OZ020096">
    <property type="protein sequence ID" value="CAK9256411.1"/>
    <property type="molecule type" value="Genomic_DNA"/>
</dbReference>
<dbReference type="Proteomes" id="UP001497444">
    <property type="component" value="Chromosome 1"/>
</dbReference>
<evidence type="ECO:0000313" key="4">
    <source>
        <dbReference type="Proteomes" id="UP001497444"/>
    </source>
</evidence>
<evidence type="ECO:0000256" key="2">
    <source>
        <dbReference type="PROSITE-ProRule" id="PRU00708"/>
    </source>
</evidence>
<dbReference type="InterPro" id="IPR046960">
    <property type="entry name" value="PPR_At4g14850-like_plant"/>
</dbReference>
<evidence type="ECO:0008006" key="5">
    <source>
        <dbReference type="Google" id="ProtNLM"/>
    </source>
</evidence>
<keyword evidence="1" id="KW-0677">Repeat</keyword>
<dbReference type="InterPro" id="IPR011990">
    <property type="entry name" value="TPR-like_helical_dom_sf"/>
</dbReference>
<dbReference type="PANTHER" id="PTHR47926">
    <property type="entry name" value="PENTATRICOPEPTIDE REPEAT-CONTAINING PROTEIN"/>
    <property type="match status" value="1"/>
</dbReference>
<dbReference type="Pfam" id="PF01535">
    <property type="entry name" value="PPR"/>
    <property type="match status" value="1"/>
</dbReference>
<sequence length="97" mass="10889">MARSTLQLNIFCMESEAYKICEGWATGEGNAAFPTNARSRNGRLVHKQLIQTGCESDVFVGSSLVDMYAKCGDIEDAWRVFNKMPSRNVVTWTSMIF</sequence>
<evidence type="ECO:0000256" key="1">
    <source>
        <dbReference type="ARBA" id="ARBA00022737"/>
    </source>
</evidence>
<proteinExistence type="predicted"/>